<dbReference type="Proteomes" id="UP000276133">
    <property type="component" value="Unassembled WGS sequence"/>
</dbReference>
<protein>
    <submittedName>
        <fullName evidence="1">Uncharacterized protein</fullName>
    </submittedName>
</protein>
<proteinExistence type="predicted"/>
<organism evidence="1 2">
    <name type="scientific">Brachionus plicatilis</name>
    <name type="common">Marine rotifer</name>
    <name type="synonym">Brachionus muelleri</name>
    <dbReference type="NCBI Taxonomy" id="10195"/>
    <lineage>
        <taxon>Eukaryota</taxon>
        <taxon>Metazoa</taxon>
        <taxon>Spiralia</taxon>
        <taxon>Gnathifera</taxon>
        <taxon>Rotifera</taxon>
        <taxon>Eurotatoria</taxon>
        <taxon>Monogononta</taxon>
        <taxon>Pseudotrocha</taxon>
        <taxon>Ploima</taxon>
        <taxon>Brachionidae</taxon>
        <taxon>Brachionus</taxon>
    </lineage>
</organism>
<dbReference type="EMBL" id="REGN01012121">
    <property type="protein sequence ID" value="RMZ96514.1"/>
    <property type="molecule type" value="Genomic_DNA"/>
</dbReference>
<evidence type="ECO:0000313" key="1">
    <source>
        <dbReference type="EMBL" id="RMZ96514.1"/>
    </source>
</evidence>
<sequence length="81" mass="9073">MLSKLHSISSICSSVMFKPSDFSPLAKYNQRKRHVLIRLNLLNNSTISLVAFREPNGDSFGSDSFKINLANLTGKNNCEKK</sequence>
<reference evidence="1 2" key="1">
    <citation type="journal article" date="2018" name="Sci. Rep.">
        <title>Genomic signatures of local adaptation to the degree of environmental predictability in rotifers.</title>
        <authorList>
            <person name="Franch-Gras L."/>
            <person name="Hahn C."/>
            <person name="Garcia-Roger E.M."/>
            <person name="Carmona M.J."/>
            <person name="Serra M."/>
            <person name="Gomez A."/>
        </authorList>
    </citation>
    <scope>NUCLEOTIDE SEQUENCE [LARGE SCALE GENOMIC DNA]</scope>
    <source>
        <strain evidence="1">HYR1</strain>
    </source>
</reference>
<accession>A0A3M7PCS4</accession>
<dbReference type="AlphaFoldDB" id="A0A3M7PCS4"/>
<gene>
    <name evidence="1" type="ORF">BpHYR1_032631</name>
</gene>
<keyword evidence="2" id="KW-1185">Reference proteome</keyword>
<name>A0A3M7PCS4_BRAPC</name>
<comment type="caution">
    <text evidence="1">The sequence shown here is derived from an EMBL/GenBank/DDBJ whole genome shotgun (WGS) entry which is preliminary data.</text>
</comment>
<evidence type="ECO:0000313" key="2">
    <source>
        <dbReference type="Proteomes" id="UP000276133"/>
    </source>
</evidence>